<evidence type="ECO:0000313" key="8">
    <source>
        <dbReference type="EMBL" id="KAF2712036.1"/>
    </source>
</evidence>
<reference evidence="8" key="1">
    <citation type="journal article" date="2020" name="Stud. Mycol.">
        <title>101 Dothideomycetes genomes: a test case for predicting lifestyles and emergence of pathogens.</title>
        <authorList>
            <person name="Haridas S."/>
            <person name="Albert R."/>
            <person name="Binder M."/>
            <person name="Bloem J."/>
            <person name="Labutti K."/>
            <person name="Salamov A."/>
            <person name="Andreopoulos B."/>
            <person name="Baker S."/>
            <person name="Barry K."/>
            <person name="Bills G."/>
            <person name="Bluhm B."/>
            <person name="Cannon C."/>
            <person name="Castanera R."/>
            <person name="Culley D."/>
            <person name="Daum C."/>
            <person name="Ezra D."/>
            <person name="Gonzalez J."/>
            <person name="Henrissat B."/>
            <person name="Kuo A."/>
            <person name="Liang C."/>
            <person name="Lipzen A."/>
            <person name="Lutzoni F."/>
            <person name="Magnuson J."/>
            <person name="Mondo S."/>
            <person name="Nolan M."/>
            <person name="Ohm R."/>
            <person name="Pangilinan J."/>
            <person name="Park H.-J."/>
            <person name="Ramirez L."/>
            <person name="Alfaro M."/>
            <person name="Sun H."/>
            <person name="Tritt A."/>
            <person name="Yoshinaga Y."/>
            <person name="Zwiers L.-H."/>
            <person name="Turgeon B."/>
            <person name="Goodwin S."/>
            <person name="Spatafora J."/>
            <person name="Crous P."/>
            <person name="Grigoriev I."/>
        </authorList>
    </citation>
    <scope>NUCLEOTIDE SEQUENCE</scope>
    <source>
        <strain evidence="8">CBS 279.74</strain>
    </source>
</reference>
<feature type="domain" description="Protein kinase" evidence="7">
    <location>
        <begin position="1"/>
        <end position="118"/>
    </location>
</feature>
<keyword evidence="9" id="KW-1185">Reference proteome</keyword>
<dbReference type="AlphaFoldDB" id="A0A6G1KGK5"/>
<name>A0A6G1KGK5_9PLEO</name>
<dbReference type="SUPFAM" id="SSF56112">
    <property type="entry name" value="Protein kinase-like (PK-like)"/>
    <property type="match status" value="1"/>
</dbReference>
<dbReference type="PANTHER" id="PTHR11584:SF369">
    <property type="entry name" value="MITOGEN-ACTIVATED PROTEIN KINASE KINASE KINASE 19-RELATED"/>
    <property type="match status" value="1"/>
</dbReference>
<evidence type="ECO:0000313" key="9">
    <source>
        <dbReference type="Proteomes" id="UP000799428"/>
    </source>
</evidence>
<dbReference type="PROSITE" id="PS50011">
    <property type="entry name" value="PROTEIN_KINASE_DOM"/>
    <property type="match status" value="1"/>
</dbReference>
<dbReference type="Proteomes" id="UP000799428">
    <property type="component" value="Unassembled WGS sequence"/>
</dbReference>
<comment type="similarity">
    <text evidence="1">Belongs to the protein kinase superfamily. STE Ser/Thr protein kinase family. MAP kinase kinase kinase subfamily.</text>
</comment>
<keyword evidence="6" id="KW-0067">ATP-binding</keyword>
<evidence type="ECO:0000256" key="2">
    <source>
        <dbReference type="ARBA" id="ARBA00022527"/>
    </source>
</evidence>
<accession>A0A6G1KGK5</accession>
<dbReference type="OrthoDB" id="266718at2759"/>
<dbReference type="GO" id="GO:0004674">
    <property type="term" value="F:protein serine/threonine kinase activity"/>
    <property type="evidence" value="ECO:0007669"/>
    <property type="project" value="UniProtKB-KW"/>
</dbReference>
<proteinExistence type="inferred from homology"/>
<protein>
    <submittedName>
        <fullName evidence="8">Kinase-like protein</fullName>
    </submittedName>
</protein>
<evidence type="ECO:0000256" key="6">
    <source>
        <dbReference type="ARBA" id="ARBA00022840"/>
    </source>
</evidence>
<dbReference type="EMBL" id="MU005766">
    <property type="protein sequence ID" value="KAF2712036.1"/>
    <property type="molecule type" value="Genomic_DNA"/>
</dbReference>
<dbReference type="PANTHER" id="PTHR11584">
    <property type="entry name" value="SERINE/THREONINE PROTEIN KINASE"/>
    <property type="match status" value="1"/>
</dbReference>
<keyword evidence="2" id="KW-0723">Serine/threonine-protein kinase</keyword>
<dbReference type="GO" id="GO:0005524">
    <property type="term" value="F:ATP binding"/>
    <property type="evidence" value="ECO:0007669"/>
    <property type="project" value="UniProtKB-KW"/>
</dbReference>
<gene>
    <name evidence="8" type="ORF">K504DRAFT_373432</name>
</gene>
<evidence type="ECO:0000256" key="5">
    <source>
        <dbReference type="ARBA" id="ARBA00022777"/>
    </source>
</evidence>
<sequence>MEKVDDLYGVGATDAIPAILYQVAPEVLHQGGTGYTAKAVIWSLGSLLLELLMGRQPFSKEDVIDSTYKLGSMPELPRIPDDVTAEIDATALAFIYNCWTVDPVERPTAETMLRAPFLSAFSSKSDV</sequence>
<dbReference type="InterPro" id="IPR000719">
    <property type="entry name" value="Prot_kinase_dom"/>
</dbReference>
<organism evidence="8 9">
    <name type="scientific">Pleomassaria siparia CBS 279.74</name>
    <dbReference type="NCBI Taxonomy" id="1314801"/>
    <lineage>
        <taxon>Eukaryota</taxon>
        <taxon>Fungi</taxon>
        <taxon>Dikarya</taxon>
        <taxon>Ascomycota</taxon>
        <taxon>Pezizomycotina</taxon>
        <taxon>Dothideomycetes</taxon>
        <taxon>Pleosporomycetidae</taxon>
        <taxon>Pleosporales</taxon>
        <taxon>Pleomassariaceae</taxon>
        <taxon>Pleomassaria</taxon>
    </lineage>
</organism>
<evidence type="ECO:0000256" key="3">
    <source>
        <dbReference type="ARBA" id="ARBA00022679"/>
    </source>
</evidence>
<dbReference type="InterPro" id="IPR011009">
    <property type="entry name" value="Kinase-like_dom_sf"/>
</dbReference>
<evidence type="ECO:0000256" key="1">
    <source>
        <dbReference type="ARBA" id="ARBA00006529"/>
    </source>
</evidence>
<keyword evidence="3" id="KW-0808">Transferase</keyword>
<dbReference type="Pfam" id="PF00069">
    <property type="entry name" value="Pkinase"/>
    <property type="match status" value="1"/>
</dbReference>
<keyword evidence="4" id="KW-0547">Nucleotide-binding</keyword>
<keyword evidence="5 8" id="KW-0418">Kinase</keyword>
<dbReference type="Gene3D" id="1.10.510.10">
    <property type="entry name" value="Transferase(Phosphotransferase) domain 1"/>
    <property type="match status" value="1"/>
</dbReference>
<evidence type="ECO:0000259" key="7">
    <source>
        <dbReference type="PROSITE" id="PS50011"/>
    </source>
</evidence>
<evidence type="ECO:0000256" key="4">
    <source>
        <dbReference type="ARBA" id="ARBA00022741"/>
    </source>
</evidence>